<organism evidence="1 2">
    <name type="scientific">Streptomyces olivaceiscleroticus</name>
    <dbReference type="NCBI Taxonomy" id="68245"/>
    <lineage>
        <taxon>Bacteria</taxon>
        <taxon>Bacillati</taxon>
        <taxon>Actinomycetota</taxon>
        <taxon>Actinomycetes</taxon>
        <taxon>Kitasatosporales</taxon>
        <taxon>Streptomycetaceae</taxon>
        <taxon>Streptomyces</taxon>
    </lineage>
</organism>
<dbReference type="RefSeq" id="WP_346093892.1">
    <property type="nucleotide sequence ID" value="NZ_BAAABY010000009.1"/>
</dbReference>
<name>A0ABN0ZLB8_9ACTN</name>
<reference evidence="1 2" key="1">
    <citation type="journal article" date="2019" name="Int. J. Syst. Evol. Microbiol.">
        <title>The Global Catalogue of Microorganisms (GCM) 10K type strain sequencing project: providing services to taxonomists for standard genome sequencing and annotation.</title>
        <authorList>
            <consortium name="The Broad Institute Genomics Platform"/>
            <consortium name="The Broad Institute Genome Sequencing Center for Infectious Disease"/>
            <person name="Wu L."/>
            <person name="Ma J."/>
        </authorList>
    </citation>
    <scope>NUCLEOTIDE SEQUENCE [LARGE SCALE GENOMIC DNA]</scope>
    <source>
        <strain evidence="1 2">JCM 4805</strain>
    </source>
</reference>
<sequence length="160" mass="16703">MLSEAMAGLAAAGGTAVVQAAGTDAWTGFRQRVAHWFGRGNPQREATELDRLDRTAGELQTAATAGPTEMERVRIHQEAAWQARIEVLLENLADAELARAVEELHLLLGSHHPPGSVSAGPGGQAIGGDVGISADHGSAAAWVMRDVTTGNPSQPEPRQG</sequence>
<protein>
    <submittedName>
        <fullName evidence="1">Uncharacterized protein</fullName>
    </submittedName>
</protein>
<evidence type="ECO:0000313" key="2">
    <source>
        <dbReference type="Proteomes" id="UP001500909"/>
    </source>
</evidence>
<accession>A0ABN0ZLB8</accession>
<proteinExistence type="predicted"/>
<comment type="caution">
    <text evidence="1">The sequence shown here is derived from an EMBL/GenBank/DDBJ whole genome shotgun (WGS) entry which is preliminary data.</text>
</comment>
<gene>
    <name evidence="1" type="ORF">GCM10010361_14570</name>
</gene>
<dbReference type="Proteomes" id="UP001500909">
    <property type="component" value="Unassembled WGS sequence"/>
</dbReference>
<dbReference type="EMBL" id="BAAABY010000009">
    <property type="protein sequence ID" value="GAA0451576.1"/>
    <property type="molecule type" value="Genomic_DNA"/>
</dbReference>
<evidence type="ECO:0000313" key="1">
    <source>
        <dbReference type="EMBL" id="GAA0451576.1"/>
    </source>
</evidence>
<keyword evidence="2" id="KW-1185">Reference proteome</keyword>